<dbReference type="PROSITE" id="PS50068">
    <property type="entry name" value="LDLRA_2"/>
    <property type="match status" value="3"/>
</dbReference>
<dbReference type="PANTHER" id="PTHR24252:SF7">
    <property type="entry name" value="HYALIN"/>
    <property type="match status" value="1"/>
</dbReference>
<dbReference type="InterPro" id="IPR001254">
    <property type="entry name" value="Trypsin_dom"/>
</dbReference>
<dbReference type="SUPFAM" id="SSF57424">
    <property type="entry name" value="LDL receptor-like module"/>
    <property type="match status" value="3"/>
</dbReference>
<organism evidence="4 5">
    <name type="scientific">Lasius niger</name>
    <name type="common">Black garden ant</name>
    <dbReference type="NCBI Taxonomy" id="67767"/>
    <lineage>
        <taxon>Eukaryota</taxon>
        <taxon>Metazoa</taxon>
        <taxon>Ecdysozoa</taxon>
        <taxon>Arthropoda</taxon>
        <taxon>Hexapoda</taxon>
        <taxon>Insecta</taxon>
        <taxon>Pterygota</taxon>
        <taxon>Neoptera</taxon>
        <taxon>Endopterygota</taxon>
        <taxon>Hymenoptera</taxon>
        <taxon>Apocrita</taxon>
        <taxon>Aculeata</taxon>
        <taxon>Formicoidea</taxon>
        <taxon>Formicidae</taxon>
        <taxon>Formicinae</taxon>
        <taxon>Lasius</taxon>
        <taxon>Lasius</taxon>
    </lineage>
</organism>
<dbReference type="Pfam" id="PF00089">
    <property type="entry name" value="Trypsin"/>
    <property type="match status" value="1"/>
</dbReference>
<evidence type="ECO:0000259" key="3">
    <source>
        <dbReference type="PROSITE" id="PS50240"/>
    </source>
</evidence>
<dbReference type="InterPro" id="IPR036055">
    <property type="entry name" value="LDL_receptor-like_sf"/>
</dbReference>
<dbReference type="PROSITE" id="PS00134">
    <property type="entry name" value="TRYPSIN_HIS"/>
    <property type="match status" value="1"/>
</dbReference>
<dbReference type="GO" id="GO:0006508">
    <property type="term" value="P:proteolysis"/>
    <property type="evidence" value="ECO:0007669"/>
    <property type="project" value="InterPro"/>
</dbReference>
<dbReference type="FunFam" id="2.40.10.10:FF:000068">
    <property type="entry name" value="transmembrane protease serine 2"/>
    <property type="match status" value="1"/>
</dbReference>
<dbReference type="GO" id="GO:0004252">
    <property type="term" value="F:serine-type endopeptidase activity"/>
    <property type="evidence" value="ECO:0007669"/>
    <property type="project" value="InterPro"/>
</dbReference>
<dbReference type="PROSITE" id="PS50240">
    <property type="entry name" value="TRYPSIN_DOM"/>
    <property type="match status" value="1"/>
</dbReference>
<gene>
    <name evidence="4" type="ORF">RF55_7394</name>
</gene>
<keyword evidence="1 2" id="KW-1015">Disulfide bond</keyword>
<dbReference type="InterPro" id="IPR023415">
    <property type="entry name" value="LDLR_class-A_CS"/>
</dbReference>
<dbReference type="Proteomes" id="UP000036403">
    <property type="component" value="Unassembled WGS sequence"/>
</dbReference>
<reference evidence="4 5" key="1">
    <citation type="submission" date="2015-04" db="EMBL/GenBank/DDBJ databases">
        <title>Lasius niger genome sequencing.</title>
        <authorList>
            <person name="Konorov E.A."/>
            <person name="Nikitin M.A."/>
            <person name="Kirill M.V."/>
            <person name="Chang P."/>
        </authorList>
    </citation>
    <scope>NUCLEOTIDE SEQUENCE [LARGE SCALE GENOMIC DNA]</scope>
    <source>
        <tissue evidence="4">Whole</tissue>
    </source>
</reference>
<comment type="caution">
    <text evidence="4">The sequence shown here is derived from an EMBL/GenBank/DDBJ whole genome shotgun (WGS) entry which is preliminary data.</text>
</comment>
<dbReference type="SUPFAM" id="SSF50494">
    <property type="entry name" value="Trypsin-like serine proteases"/>
    <property type="match status" value="1"/>
</dbReference>
<dbReference type="PRINTS" id="PR00261">
    <property type="entry name" value="LDLRECEPTOR"/>
</dbReference>
<proteinExistence type="predicted"/>
<evidence type="ECO:0000256" key="2">
    <source>
        <dbReference type="PROSITE-ProRule" id="PRU00124"/>
    </source>
</evidence>
<feature type="domain" description="Peptidase S1" evidence="3">
    <location>
        <begin position="163"/>
        <end position="405"/>
    </location>
</feature>
<dbReference type="PaxDb" id="67767-A0A0J7KQH4"/>
<protein>
    <submittedName>
        <fullName evidence="4">Limulus clotting factor c</fullName>
    </submittedName>
</protein>
<dbReference type="Gene3D" id="2.40.10.10">
    <property type="entry name" value="Trypsin-like serine proteases"/>
    <property type="match status" value="1"/>
</dbReference>
<dbReference type="CDD" id="cd00190">
    <property type="entry name" value="Tryp_SPc"/>
    <property type="match status" value="1"/>
</dbReference>
<evidence type="ECO:0000313" key="5">
    <source>
        <dbReference type="Proteomes" id="UP000036403"/>
    </source>
</evidence>
<dbReference type="InterPro" id="IPR043504">
    <property type="entry name" value="Peptidase_S1_PA_chymotrypsin"/>
</dbReference>
<dbReference type="AlphaFoldDB" id="A0A0J7KQH4"/>
<dbReference type="EMBL" id="LBMM01004292">
    <property type="protein sequence ID" value="KMQ92597.1"/>
    <property type="molecule type" value="Genomic_DNA"/>
</dbReference>
<feature type="disulfide bond" evidence="2">
    <location>
        <begin position="68"/>
        <end position="80"/>
    </location>
</feature>
<dbReference type="InterPro" id="IPR009003">
    <property type="entry name" value="Peptidase_S1_PA"/>
</dbReference>
<dbReference type="Gene3D" id="4.10.400.10">
    <property type="entry name" value="Low-density Lipoprotein Receptor"/>
    <property type="match status" value="3"/>
</dbReference>
<dbReference type="PANTHER" id="PTHR24252">
    <property type="entry name" value="ACROSIN-RELATED"/>
    <property type="match status" value="1"/>
</dbReference>
<dbReference type="Pfam" id="PF00057">
    <property type="entry name" value="Ldl_recept_a"/>
    <property type="match status" value="3"/>
</dbReference>
<evidence type="ECO:0000256" key="1">
    <source>
        <dbReference type="ARBA" id="ARBA00023157"/>
    </source>
</evidence>
<feature type="disulfide bond" evidence="2">
    <location>
        <begin position="75"/>
        <end position="93"/>
    </location>
</feature>
<dbReference type="OrthoDB" id="6147874at2759"/>
<dbReference type="SMART" id="SM00192">
    <property type="entry name" value="LDLa"/>
    <property type="match status" value="3"/>
</dbReference>
<accession>A0A0J7KQH4</accession>
<dbReference type="InterPro" id="IPR018114">
    <property type="entry name" value="TRYPSIN_HIS"/>
</dbReference>
<dbReference type="SMART" id="SM00020">
    <property type="entry name" value="Tryp_SPc"/>
    <property type="match status" value="1"/>
</dbReference>
<dbReference type="CDD" id="cd00112">
    <property type="entry name" value="LDLa"/>
    <property type="match status" value="3"/>
</dbReference>
<evidence type="ECO:0000313" key="4">
    <source>
        <dbReference type="EMBL" id="KMQ92597.1"/>
    </source>
</evidence>
<dbReference type="InterPro" id="IPR002172">
    <property type="entry name" value="LDrepeatLR_classA_rpt"/>
</dbReference>
<name>A0A0J7KQH4_LASNI</name>
<feature type="disulfide bond" evidence="2">
    <location>
        <begin position="4"/>
        <end position="22"/>
    </location>
</feature>
<keyword evidence="5" id="KW-1185">Reference proteome</keyword>
<dbReference type="STRING" id="67767.A0A0J7KQH4"/>
<comment type="caution">
    <text evidence="2">Lacks conserved residue(s) required for the propagation of feature annotation.</text>
</comment>
<feature type="disulfide bond" evidence="2">
    <location>
        <begin position="16"/>
        <end position="31"/>
    </location>
</feature>
<sequence>MYRCSYGACVNRTARCNGLVDCMDVSDEIACDQDPNNRRTYIFHFLSGYKDCSDESDENATTCREYPCPEYAFRCLYGGCIHQEVICDGVKDCIDGTDEDSNMCAAINCEGEKCSQYKCRDEEFACKNRQQCLPTAKICDGIRHCADASDESPEMCKIPAALIVKGWRVETEETLPWQATLFSHENGQWRFFCGGTLIGERVVLTAGHCIWKTSADTVRVAFGILSSDLNQAGENAQLIDVESIELQSAYQDHESNYGSDIALLILKEAVTINSVVRPVCVPWHTDTTLLEYQESGRFGLVAGMGLTENDTFSPVLRITTMKIISDDECRQSQSRDFWKYLTYTSFCAGWANGTGVCNGDSGGGLVLEKLNSSIWEVHGVVSVSPRRLGTSMCNPNFYTVFTKAFQVKTLTSGMRISPGLSIKTCVTYTFKRPSVLHAIIPIEINGKIFDYRAICTLAIGHISIEPTSIDFGTIDIGYSSGLKILTIHNEGSKSTRYHF</sequence>
<dbReference type="PROSITE" id="PS01209">
    <property type="entry name" value="LDLRA_1"/>
    <property type="match status" value="2"/>
</dbReference>